<evidence type="ECO:0000256" key="1">
    <source>
        <dbReference type="SAM" id="Phobius"/>
    </source>
</evidence>
<proteinExistence type="predicted"/>
<evidence type="ECO:0008006" key="4">
    <source>
        <dbReference type="Google" id="ProtNLM"/>
    </source>
</evidence>
<gene>
    <name evidence="2" type="ORF">PU560_15860</name>
</gene>
<reference evidence="2" key="1">
    <citation type="submission" date="2023-02" db="EMBL/GenBank/DDBJ databases">
        <title>Georgenia sp.10Sc9-8, isolated from a soil sample collected from the Taklamakan desert.</title>
        <authorList>
            <person name="Liu S."/>
        </authorList>
    </citation>
    <scope>NUCLEOTIDE SEQUENCE</scope>
    <source>
        <strain evidence="2">10Sc9-8</strain>
    </source>
</reference>
<evidence type="ECO:0000313" key="2">
    <source>
        <dbReference type="EMBL" id="MDD9207932.1"/>
    </source>
</evidence>
<keyword evidence="1" id="KW-0472">Membrane</keyword>
<organism evidence="2 3">
    <name type="scientific">Georgenia halotolerans</name>
    <dbReference type="NCBI Taxonomy" id="3028317"/>
    <lineage>
        <taxon>Bacteria</taxon>
        <taxon>Bacillati</taxon>
        <taxon>Actinomycetota</taxon>
        <taxon>Actinomycetes</taxon>
        <taxon>Micrococcales</taxon>
        <taxon>Bogoriellaceae</taxon>
        <taxon>Georgenia</taxon>
    </lineage>
</organism>
<sequence length="230" mass="22905">MSPHTRGDGAVSPTDVTRIVVRPIGTPLPLGLLGLVVATVGFSALQLGWLPPDQGSVVAIGVLALTVPAQLVSALYGFMARDPVAGTGMGVLAGTWAAAGTITLASQPGASSPGLGVLFLAAAAAMLVPTVAGATKLAAAGVMGLTAVRFVVTGMAEITGAQGWISAAGVTGLVLAAAALYAALGFELEDAQHRTVLPLLRRGSGADVMTGSVEDELRAIPHEAGVRKRL</sequence>
<dbReference type="Proteomes" id="UP001165561">
    <property type="component" value="Unassembled WGS sequence"/>
</dbReference>
<feature type="transmembrane region" description="Helical" evidence="1">
    <location>
        <begin position="57"/>
        <end position="78"/>
    </location>
</feature>
<feature type="transmembrane region" description="Helical" evidence="1">
    <location>
        <begin position="163"/>
        <end position="184"/>
    </location>
</feature>
<dbReference type="EMBL" id="JARACI010001172">
    <property type="protein sequence ID" value="MDD9207932.1"/>
    <property type="molecule type" value="Genomic_DNA"/>
</dbReference>
<keyword evidence="1" id="KW-1133">Transmembrane helix</keyword>
<name>A0ABT5U0V4_9MICO</name>
<accession>A0ABT5U0V4</accession>
<feature type="transmembrane region" description="Helical" evidence="1">
    <location>
        <begin position="84"/>
        <end position="105"/>
    </location>
</feature>
<keyword evidence="1" id="KW-0812">Transmembrane</keyword>
<evidence type="ECO:0000313" key="3">
    <source>
        <dbReference type="Proteomes" id="UP001165561"/>
    </source>
</evidence>
<feature type="transmembrane region" description="Helical" evidence="1">
    <location>
        <begin position="117"/>
        <end position="143"/>
    </location>
</feature>
<keyword evidence="3" id="KW-1185">Reference proteome</keyword>
<comment type="caution">
    <text evidence="2">The sequence shown here is derived from an EMBL/GenBank/DDBJ whole genome shotgun (WGS) entry which is preliminary data.</text>
</comment>
<protein>
    <recommendedName>
        <fullName evidence="4">GPR1/FUN34/yaaH family protein</fullName>
    </recommendedName>
</protein>
<feature type="transmembrane region" description="Helical" evidence="1">
    <location>
        <begin position="30"/>
        <end position="50"/>
    </location>
</feature>